<feature type="region of interest" description="Disordered" evidence="1">
    <location>
        <begin position="425"/>
        <end position="450"/>
    </location>
</feature>
<dbReference type="InterPro" id="IPR035445">
    <property type="entry name" value="GYF-like_dom_sf"/>
</dbReference>
<comment type="caution">
    <text evidence="3">The sequence shown here is derived from an EMBL/GenBank/DDBJ whole genome shotgun (WGS) entry which is preliminary data.</text>
</comment>
<dbReference type="PANTHER" id="PTHR14445">
    <property type="entry name" value="GRB10 INTERACTING GYF PROTEIN"/>
    <property type="match status" value="1"/>
</dbReference>
<dbReference type="EMBL" id="JAACJK010000166">
    <property type="protein sequence ID" value="KAF5323341.1"/>
    <property type="molecule type" value="Genomic_DNA"/>
</dbReference>
<feature type="compositionally biased region" description="Basic and acidic residues" evidence="1">
    <location>
        <begin position="915"/>
        <end position="926"/>
    </location>
</feature>
<dbReference type="Pfam" id="PF02213">
    <property type="entry name" value="GYF"/>
    <property type="match status" value="1"/>
</dbReference>
<feature type="compositionally biased region" description="Low complexity" evidence="1">
    <location>
        <begin position="847"/>
        <end position="856"/>
    </location>
</feature>
<dbReference type="OrthoDB" id="6415790at2759"/>
<dbReference type="PANTHER" id="PTHR14445:SF36">
    <property type="entry name" value="FI03272P-RELATED"/>
    <property type="match status" value="1"/>
</dbReference>
<organism evidence="3 4">
    <name type="scientific">Ephemerocybe angulata</name>
    <dbReference type="NCBI Taxonomy" id="980116"/>
    <lineage>
        <taxon>Eukaryota</taxon>
        <taxon>Fungi</taxon>
        <taxon>Dikarya</taxon>
        <taxon>Basidiomycota</taxon>
        <taxon>Agaricomycotina</taxon>
        <taxon>Agaricomycetes</taxon>
        <taxon>Agaricomycetidae</taxon>
        <taxon>Agaricales</taxon>
        <taxon>Agaricineae</taxon>
        <taxon>Psathyrellaceae</taxon>
        <taxon>Ephemerocybe</taxon>
    </lineage>
</organism>
<feature type="compositionally biased region" description="Basic and acidic residues" evidence="1">
    <location>
        <begin position="824"/>
        <end position="846"/>
    </location>
</feature>
<feature type="region of interest" description="Disordered" evidence="1">
    <location>
        <begin position="1125"/>
        <end position="1147"/>
    </location>
</feature>
<accession>A0A8H5BI67</accession>
<evidence type="ECO:0000313" key="4">
    <source>
        <dbReference type="Proteomes" id="UP000541558"/>
    </source>
</evidence>
<sequence>MSTTTMHFGPEWMRAKQQPQARPQAPPSPPPASNLQSATSTYSALVSAIPTSQNEKQDEGHPFRYTKEELLRIYKDSPKGSLGLEVERWDGVVREIGSDPVGLKDMGEGEKKLFAGPLNSDLRRRQSTDFLSPLNLSTLGTERPRLHQSPSTNGSPLRERYSGLKRRDSNADSPTVPTLTRKTSLSALQSPSLTTRNPGLPSPRVRQGFNGGGFDGVLGAGESWSSRRRISEATRPGAISRDSSGGLSVDSGDKGAQGGGREGVDTNGEHGRGGSAVDSPSTPDPSSRDQGNPGNTQVNGAVGNAISNQPTEPKDLAAVEWSYKDPAGNIQGPFRADLMQKWFDDGYFAAELPMKRVQYDSNWMTVAELIQRTTNDKLVFLSPLRPIGPPGLSKREASPVHALTQPPDNIFNNPYQPAPIRSLRSSTLDSFNGSNPSDSPSSSIGHFGNNSPDPLAFGGMSGNGHSYIGDAVGGLGFAGVAGGLDIGGLRRTHHLQDFHDPNRLHSPSYGNMIGHQGFANNGHGFPNQYNTVQSSPWGTPTHDPFAAAYSGAYNTGAYPQPAFNTQLPNQVINPLLYGGADLGQLTPNHQFNAHNGAIANEQQNYGNNPQGYDTQQYQQPITPSEAKPSGEYPSHQEGQGIAPVAWDSSAESTARRQGLFDSTHPTTINTSVPTASSQSSPWGQPQPAPSAQPAVPRDASPWVLASQGVLETPWAAPVEPEVAKLPKLDEEPAESHDVPVEPEALAPPAASSAVESTPTPAPKSKKSKSSAPPPPPAPASATSTSTPADSPTPSPATPATQKAPWAKDDKKRTKAGGTTVSLREIQEAEAKAAEVRKSKEEKERASRLAASASVSSDSKDDVQPFTASWGLPTSQTGGRTASFAKESASASGTPVSPVSPPVWTNAPKTSVVKKTMKEIQEEEERRKKTATKETVAAAAAKRAYAESTAKAASPTTAPTNSAWVTVGSSGKASSPATAPPRPTLASVASSASVRSNGPSALRPAQTSAVKATVVPSGGKVEDFPVSPSHEFLKWLTESLKGLNNSVNVEEIISMLLSFSLDPDPTTIEIIQETIYYNSTTLDGRRFAAEFVAKRKADAANRKSGTSAGKAAVKPVSIAEVVKATPKASTPEWGGFKVVNKKKKGGRS</sequence>
<feature type="compositionally biased region" description="Polar residues" evidence="1">
    <location>
        <begin position="290"/>
        <end position="311"/>
    </location>
</feature>
<dbReference type="InterPro" id="IPR003169">
    <property type="entry name" value="GYF"/>
</dbReference>
<feature type="compositionally biased region" description="Basic residues" evidence="1">
    <location>
        <begin position="1138"/>
        <end position="1147"/>
    </location>
</feature>
<feature type="region of interest" description="Disordered" evidence="1">
    <location>
        <begin position="721"/>
        <end position="1004"/>
    </location>
</feature>
<dbReference type="SMART" id="SM00444">
    <property type="entry name" value="GYF"/>
    <property type="match status" value="1"/>
</dbReference>
<dbReference type="InterPro" id="IPR051640">
    <property type="entry name" value="GRB10-interact_GYF"/>
</dbReference>
<name>A0A8H5BI67_9AGAR</name>
<feature type="compositionally biased region" description="Low complexity" evidence="1">
    <location>
        <begin position="240"/>
        <end position="250"/>
    </location>
</feature>
<dbReference type="AlphaFoldDB" id="A0A8H5BI67"/>
<feature type="compositionally biased region" description="Low complexity" evidence="1">
    <location>
        <begin position="983"/>
        <end position="995"/>
    </location>
</feature>
<feature type="region of interest" description="Disordered" evidence="1">
    <location>
        <begin position="1"/>
        <end position="63"/>
    </location>
</feature>
<feature type="compositionally biased region" description="Basic and acidic residues" evidence="1">
    <location>
        <begin position="262"/>
        <end position="272"/>
    </location>
</feature>
<feature type="compositionally biased region" description="Basic and acidic residues" evidence="1">
    <location>
        <begin position="721"/>
        <end position="739"/>
    </location>
</feature>
<feature type="compositionally biased region" description="Low complexity" evidence="1">
    <location>
        <begin position="741"/>
        <end position="758"/>
    </location>
</feature>
<feature type="compositionally biased region" description="Low complexity" evidence="1">
    <location>
        <begin position="278"/>
        <end position="289"/>
    </location>
</feature>
<protein>
    <recommendedName>
        <fullName evidence="2">GYF domain-containing protein</fullName>
    </recommendedName>
</protein>
<dbReference type="GO" id="GO:0005829">
    <property type="term" value="C:cytosol"/>
    <property type="evidence" value="ECO:0007669"/>
    <property type="project" value="TreeGrafter"/>
</dbReference>
<dbReference type="PROSITE" id="PS50829">
    <property type="entry name" value="GYF"/>
    <property type="match status" value="1"/>
</dbReference>
<feature type="compositionally biased region" description="Low complexity" evidence="1">
    <location>
        <begin position="429"/>
        <end position="443"/>
    </location>
</feature>
<feature type="compositionally biased region" description="Polar residues" evidence="1">
    <location>
        <begin position="39"/>
        <end position="54"/>
    </location>
</feature>
<evidence type="ECO:0000259" key="2">
    <source>
        <dbReference type="PROSITE" id="PS50829"/>
    </source>
</evidence>
<gene>
    <name evidence="3" type="ORF">D9611_005821</name>
</gene>
<keyword evidence="4" id="KW-1185">Reference proteome</keyword>
<feature type="compositionally biased region" description="Polar residues" evidence="1">
    <location>
        <begin position="663"/>
        <end position="674"/>
    </location>
</feature>
<proteinExistence type="predicted"/>
<feature type="compositionally biased region" description="Polar residues" evidence="1">
    <location>
        <begin position="601"/>
        <end position="622"/>
    </location>
</feature>
<feature type="compositionally biased region" description="Basic and acidic residues" evidence="1">
    <location>
        <begin position="157"/>
        <end position="170"/>
    </location>
</feature>
<dbReference type="SUPFAM" id="SSF55277">
    <property type="entry name" value="GYF domain"/>
    <property type="match status" value="1"/>
</dbReference>
<evidence type="ECO:0000313" key="3">
    <source>
        <dbReference type="EMBL" id="KAF5323341.1"/>
    </source>
</evidence>
<reference evidence="3 4" key="1">
    <citation type="journal article" date="2020" name="ISME J.">
        <title>Uncovering the hidden diversity of litter-decomposition mechanisms in mushroom-forming fungi.</title>
        <authorList>
            <person name="Floudas D."/>
            <person name="Bentzer J."/>
            <person name="Ahren D."/>
            <person name="Johansson T."/>
            <person name="Persson P."/>
            <person name="Tunlid A."/>
        </authorList>
    </citation>
    <scope>NUCLEOTIDE SEQUENCE [LARGE SCALE GENOMIC DNA]</scope>
    <source>
        <strain evidence="3 4">CBS 175.51</strain>
    </source>
</reference>
<feature type="compositionally biased region" description="Gly residues" evidence="1">
    <location>
        <begin position="209"/>
        <end position="219"/>
    </location>
</feature>
<feature type="domain" description="GYF" evidence="2">
    <location>
        <begin position="318"/>
        <end position="374"/>
    </location>
</feature>
<dbReference type="Proteomes" id="UP000541558">
    <property type="component" value="Unassembled WGS sequence"/>
</dbReference>
<dbReference type="Gene3D" id="3.30.1490.40">
    <property type="match status" value="1"/>
</dbReference>
<feature type="compositionally biased region" description="Low complexity" evidence="1">
    <location>
        <begin position="779"/>
        <end position="789"/>
    </location>
</feature>
<feature type="compositionally biased region" description="Low complexity" evidence="1">
    <location>
        <begin position="932"/>
        <end position="962"/>
    </location>
</feature>
<feature type="region of interest" description="Disordered" evidence="1">
    <location>
        <begin position="134"/>
        <end position="311"/>
    </location>
</feature>
<feature type="compositionally biased region" description="Polar residues" evidence="1">
    <location>
        <begin position="171"/>
        <end position="197"/>
    </location>
</feature>
<feature type="region of interest" description="Disordered" evidence="1">
    <location>
        <begin position="601"/>
        <end position="696"/>
    </location>
</feature>
<evidence type="ECO:0000256" key="1">
    <source>
        <dbReference type="SAM" id="MobiDB-lite"/>
    </source>
</evidence>
<feature type="compositionally biased region" description="Low complexity" evidence="1">
    <location>
        <begin position="887"/>
        <end position="896"/>
    </location>
</feature>